<dbReference type="KEGG" id="ccn:H924_04985"/>
<dbReference type="eggNOG" id="COG1765">
    <property type="taxonomic scope" value="Bacteria"/>
</dbReference>
<dbReference type="Gene3D" id="3.30.300.20">
    <property type="match status" value="1"/>
</dbReference>
<evidence type="ECO:0008006" key="3">
    <source>
        <dbReference type="Google" id="ProtNLM"/>
    </source>
</evidence>
<dbReference type="HOGENOM" id="CLU_114057_0_0_11"/>
<evidence type="ECO:0000313" key="1">
    <source>
        <dbReference type="EMBL" id="AGG66443.1"/>
    </source>
</evidence>
<protein>
    <recommendedName>
        <fullName evidence="3">OsmC family protein</fullName>
    </recommendedName>
</protein>
<dbReference type="Pfam" id="PF02566">
    <property type="entry name" value="OsmC"/>
    <property type="match status" value="1"/>
</dbReference>
<sequence>MPDVSVRDMAIINPAANLTAQRTAPDEYTVISETGAQLRIAPPGTPDSFSPGELLQAALAGCAALAAEAQLAHSLGPDFSATATIKPTISQGIFTELLFELQVDLSEIAAGKREKLKESTLRKIDKLCAVKNSIKPGIAVHTELHTD</sequence>
<dbReference type="InterPro" id="IPR015946">
    <property type="entry name" value="KH_dom-like_a/b"/>
</dbReference>
<accession>M1UYC5</accession>
<dbReference type="AlphaFoldDB" id="M1UYC5"/>
<evidence type="ECO:0000313" key="2">
    <source>
        <dbReference type="Proteomes" id="UP000011760"/>
    </source>
</evidence>
<reference evidence="1 2" key="1">
    <citation type="submission" date="2013-02" db="EMBL/GenBank/DDBJ databases">
        <title>The complete genome sequence of Corynebacterium callunae DSM 20147.</title>
        <authorList>
            <person name="Ruckert C."/>
            <person name="Albersmeier A."/>
            <person name="Kalinowski J."/>
        </authorList>
    </citation>
    <scope>NUCLEOTIDE SEQUENCE [LARGE SCALE GENOMIC DNA]</scope>
    <source>
        <strain evidence="1 2">DSM 20147</strain>
    </source>
</reference>
<keyword evidence="2" id="KW-1185">Reference proteome</keyword>
<dbReference type="InterPro" id="IPR003718">
    <property type="entry name" value="OsmC/Ohr_fam"/>
</dbReference>
<name>M1UYC5_9CORY</name>
<proteinExistence type="predicted"/>
<dbReference type="PATRIC" id="fig|1121353.3.peg.1021"/>
<gene>
    <name evidence="1" type="ORF">H924_04985</name>
</gene>
<dbReference type="EMBL" id="CP004354">
    <property type="protein sequence ID" value="AGG66443.1"/>
    <property type="molecule type" value="Genomic_DNA"/>
</dbReference>
<dbReference type="SUPFAM" id="SSF82784">
    <property type="entry name" value="OsmC-like"/>
    <property type="match status" value="1"/>
</dbReference>
<dbReference type="InterPro" id="IPR036102">
    <property type="entry name" value="OsmC/Ohrsf"/>
</dbReference>
<dbReference type="STRING" id="1121353.H924_04985"/>
<organism evidence="1 2">
    <name type="scientific">Corynebacterium callunae DSM 20147</name>
    <dbReference type="NCBI Taxonomy" id="1121353"/>
    <lineage>
        <taxon>Bacteria</taxon>
        <taxon>Bacillati</taxon>
        <taxon>Actinomycetota</taxon>
        <taxon>Actinomycetes</taxon>
        <taxon>Mycobacteriales</taxon>
        <taxon>Corynebacteriaceae</taxon>
        <taxon>Corynebacterium</taxon>
    </lineage>
</organism>
<dbReference type="Proteomes" id="UP000011760">
    <property type="component" value="Chromosome"/>
</dbReference>